<dbReference type="AlphaFoldDB" id="A0A7K1LJ86"/>
<evidence type="ECO:0000313" key="1">
    <source>
        <dbReference type="EMBL" id="MUN54972.1"/>
    </source>
</evidence>
<dbReference type="EMBL" id="WOGT01000003">
    <property type="protein sequence ID" value="MUN54972.1"/>
    <property type="molecule type" value="Genomic_DNA"/>
</dbReference>
<organism evidence="1 2">
    <name type="scientific">Rothia koreensis</name>
    <dbReference type="NCBI Taxonomy" id="592378"/>
    <lineage>
        <taxon>Bacteria</taxon>
        <taxon>Bacillati</taxon>
        <taxon>Actinomycetota</taxon>
        <taxon>Actinomycetes</taxon>
        <taxon>Micrococcales</taxon>
        <taxon>Micrococcaceae</taxon>
        <taxon>Rothia</taxon>
    </lineage>
</organism>
<evidence type="ECO:0008006" key="3">
    <source>
        <dbReference type="Google" id="ProtNLM"/>
    </source>
</evidence>
<protein>
    <recommendedName>
        <fullName evidence="3">PqqD family peptide modification chaperone</fullName>
    </recommendedName>
</protein>
<dbReference type="OrthoDB" id="4879352at2"/>
<evidence type="ECO:0000313" key="2">
    <source>
        <dbReference type="Proteomes" id="UP000462152"/>
    </source>
</evidence>
<proteinExistence type="predicted"/>
<name>A0A7K1LJ86_9MICC</name>
<dbReference type="RefSeq" id="WP_129315086.1">
    <property type="nucleotide sequence ID" value="NZ_JBFCQO010000005.1"/>
</dbReference>
<comment type="caution">
    <text evidence="1">The sequence shown here is derived from an EMBL/GenBank/DDBJ whole genome shotgun (WGS) entry which is preliminary data.</text>
</comment>
<keyword evidence="2" id="KW-1185">Reference proteome</keyword>
<accession>A0A7K1LJ86</accession>
<dbReference type="Proteomes" id="UP000462152">
    <property type="component" value="Unassembled WGS sequence"/>
</dbReference>
<sequence length="88" mass="9666">MTRIAGDVAWVVTSGPDGPQCLIARVPDHQPLQLSGTAIDLWLSWADGASLEESIEEMSALYEVPTADIRPESERLFRELEAGGYLHE</sequence>
<reference evidence="1 2" key="1">
    <citation type="submission" date="2019-12" db="EMBL/GenBank/DDBJ databases">
        <authorList>
            <person name="Li J."/>
            <person name="Shi Y."/>
            <person name="Xu G."/>
            <person name="Xiao D."/>
            <person name="Ran X."/>
        </authorList>
    </citation>
    <scope>NUCLEOTIDE SEQUENCE [LARGE SCALE GENOMIC DNA]</scope>
    <source>
        <strain evidence="1 2">JCM 15915</strain>
    </source>
</reference>
<gene>
    <name evidence="1" type="ORF">GMA10_07070</name>
</gene>